<dbReference type="RefSeq" id="WP_062978257.1">
    <property type="nucleotide sequence ID" value="NZ_JAAXOT010000008.1"/>
</dbReference>
<dbReference type="InterPro" id="IPR017927">
    <property type="entry name" value="FAD-bd_FR_type"/>
</dbReference>
<sequence length="310" mass="32966">MESIKAGVWQRSRGRRLLSLELSVAGIYSLTPGFTRVVLEGVALDEYRDPHPADAFKLALSRVRSAASAPPMRGGSGLPEWSADTVPPVLRAFTVRGFDPAARRLTMDVARHDHGVGIDWLAAARPGDPVSLSGMRPEWAVGAGIRDHVLIGDGTALPAIAAILDGLDPEHAVSAYIATPDPADIELVPAHPKLTLHHLADITRVLEHIPASIAGGRRTQVWIAAEAAEVRGIRAHAVEVWGVDRSDLLARAYWKRGVTSTENDSVNLTAYRHAATAGADIRDPELAESIDLGEAGHGHGLVLGSRAVSS</sequence>
<dbReference type="InterPro" id="IPR039261">
    <property type="entry name" value="FNR_nucleotide-bd"/>
</dbReference>
<dbReference type="Pfam" id="PF04954">
    <property type="entry name" value="SIP"/>
    <property type="match status" value="1"/>
</dbReference>
<dbReference type="Pfam" id="PF08021">
    <property type="entry name" value="FAD_binding_9"/>
    <property type="match status" value="1"/>
</dbReference>
<gene>
    <name evidence="2" type="ORF">HGA15_16925</name>
</gene>
<dbReference type="InterPro" id="IPR017938">
    <property type="entry name" value="Riboflavin_synthase-like_b-brl"/>
</dbReference>
<dbReference type="GO" id="GO:0016491">
    <property type="term" value="F:oxidoreductase activity"/>
    <property type="evidence" value="ECO:0007669"/>
    <property type="project" value="InterPro"/>
</dbReference>
<accession>A0A846YJ06</accession>
<reference evidence="2 3" key="1">
    <citation type="submission" date="2020-04" db="EMBL/GenBank/DDBJ databases">
        <title>MicrobeNet Type strains.</title>
        <authorList>
            <person name="Nicholson A.C."/>
        </authorList>
    </citation>
    <scope>NUCLEOTIDE SEQUENCE [LARGE SCALE GENOMIC DNA]</scope>
    <source>
        <strain evidence="2 3">JCM 3332</strain>
    </source>
</reference>
<feature type="domain" description="FAD-binding FR-type" evidence="1">
    <location>
        <begin position="17"/>
        <end position="142"/>
    </location>
</feature>
<dbReference type="EMBL" id="JAAXOT010000008">
    <property type="protein sequence ID" value="NKY57801.1"/>
    <property type="molecule type" value="Genomic_DNA"/>
</dbReference>
<evidence type="ECO:0000313" key="3">
    <source>
        <dbReference type="Proteomes" id="UP000570678"/>
    </source>
</evidence>
<dbReference type="PROSITE" id="PS51384">
    <property type="entry name" value="FAD_FR"/>
    <property type="match status" value="1"/>
</dbReference>
<dbReference type="InterPro" id="IPR007037">
    <property type="entry name" value="SIP_rossman_dom"/>
</dbReference>
<proteinExistence type="predicted"/>
<evidence type="ECO:0000259" key="1">
    <source>
        <dbReference type="PROSITE" id="PS51384"/>
    </source>
</evidence>
<evidence type="ECO:0000313" key="2">
    <source>
        <dbReference type="EMBL" id="NKY57801.1"/>
    </source>
</evidence>
<dbReference type="InterPro" id="IPR039374">
    <property type="entry name" value="SIP_fam"/>
</dbReference>
<dbReference type="Gene3D" id="3.40.50.80">
    <property type="entry name" value="Nucleotide-binding domain of ferredoxin-NADP reductase (FNR) module"/>
    <property type="match status" value="1"/>
</dbReference>
<organism evidence="2 3">
    <name type="scientific">Nocardia flavorosea</name>
    <dbReference type="NCBI Taxonomy" id="53429"/>
    <lineage>
        <taxon>Bacteria</taxon>
        <taxon>Bacillati</taxon>
        <taxon>Actinomycetota</taxon>
        <taxon>Actinomycetes</taxon>
        <taxon>Mycobacteriales</taxon>
        <taxon>Nocardiaceae</taxon>
        <taxon>Nocardia</taxon>
    </lineage>
</organism>
<dbReference type="AlphaFoldDB" id="A0A846YJ06"/>
<dbReference type="SUPFAM" id="SSF63380">
    <property type="entry name" value="Riboflavin synthase domain-like"/>
    <property type="match status" value="1"/>
</dbReference>
<comment type="caution">
    <text evidence="2">The sequence shown here is derived from an EMBL/GenBank/DDBJ whole genome shotgun (WGS) entry which is preliminary data.</text>
</comment>
<dbReference type="Gene3D" id="2.40.30.10">
    <property type="entry name" value="Translation factors"/>
    <property type="match status" value="1"/>
</dbReference>
<name>A0A846YJ06_9NOCA</name>
<dbReference type="Proteomes" id="UP000570678">
    <property type="component" value="Unassembled WGS sequence"/>
</dbReference>
<keyword evidence="3" id="KW-1185">Reference proteome</keyword>
<dbReference type="PANTHER" id="PTHR30157">
    <property type="entry name" value="FERRIC REDUCTASE, NADPH-DEPENDENT"/>
    <property type="match status" value="1"/>
</dbReference>
<dbReference type="CDD" id="cd06193">
    <property type="entry name" value="siderophore_interacting"/>
    <property type="match status" value="1"/>
</dbReference>
<dbReference type="InterPro" id="IPR013113">
    <property type="entry name" value="SIP_FAD-bd"/>
</dbReference>
<protein>
    <submittedName>
        <fullName evidence="2">Siderophore-interacting protein</fullName>
    </submittedName>
</protein>
<dbReference type="PANTHER" id="PTHR30157:SF0">
    <property type="entry name" value="NADPH-DEPENDENT FERRIC-CHELATE REDUCTASE"/>
    <property type="match status" value="1"/>
</dbReference>